<keyword evidence="1" id="KW-0472">Membrane</keyword>
<sequence length="126" mass="13723">MDGLKDKNGKLKKSWLIGGIVVLVIIVGLIVLMPRHLSGKYSHTTNLLLSKSTDTLEFKGSKVTEFAGNKKVNEGTYQLKGDQLTMKINETNMTATLAKDKKSFVVDSADGLADLAKGFKYTKSAD</sequence>
<dbReference type="RefSeq" id="WP_135367592.1">
    <property type="nucleotide sequence ID" value="NZ_RKLX01000005.1"/>
</dbReference>
<protein>
    <submittedName>
        <fullName evidence="2">Uncharacterized protein</fullName>
    </submittedName>
</protein>
<keyword evidence="1" id="KW-0812">Transmembrane</keyword>
<evidence type="ECO:0000313" key="2">
    <source>
        <dbReference type="EMBL" id="TGD19458.1"/>
    </source>
</evidence>
<gene>
    <name evidence="2" type="ORF">EGT51_04620</name>
</gene>
<dbReference type="OrthoDB" id="2243821at2"/>
<proteinExistence type="predicted"/>
<keyword evidence="1" id="KW-1133">Transmembrane helix</keyword>
<dbReference type="EMBL" id="RKLX01000005">
    <property type="protein sequence ID" value="TGD19458.1"/>
    <property type="molecule type" value="Genomic_DNA"/>
</dbReference>
<dbReference type="Proteomes" id="UP000297348">
    <property type="component" value="Unassembled WGS sequence"/>
</dbReference>
<keyword evidence="3" id="KW-1185">Reference proteome</keyword>
<evidence type="ECO:0000256" key="1">
    <source>
        <dbReference type="SAM" id="Phobius"/>
    </source>
</evidence>
<evidence type="ECO:0000313" key="3">
    <source>
        <dbReference type="Proteomes" id="UP000297348"/>
    </source>
</evidence>
<name>A0A4Z0JAN6_9LACO</name>
<comment type="caution">
    <text evidence="2">The sequence shown here is derived from an EMBL/GenBank/DDBJ whole genome shotgun (WGS) entry which is preliminary data.</text>
</comment>
<reference evidence="2 3" key="1">
    <citation type="submission" date="2018-10" db="EMBL/GenBank/DDBJ databases">
        <title>Lactobacillus sp. R7 and Lactobacillus sp. R19 isolated from fermented mustard green product of Taiwan.</title>
        <authorList>
            <person name="Lin S.-T."/>
        </authorList>
    </citation>
    <scope>NUCLEOTIDE SEQUENCE [LARGE SCALE GENOMIC DNA]</scope>
    <source>
        <strain evidence="2 3">BCRC 81129</strain>
    </source>
</reference>
<feature type="transmembrane region" description="Helical" evidence="1">
    <location>
        <begin position="15"/>
        <end position="33"/>
    </location>
</feature>
<dbReference type="AlphaFoldDB" id="A0A4Z0JAN6"/>
<organism evidence="2 3">
    <name type="scientific">Levilactobacillus suantsaiihabitans</name>
    <dbReference type="NCBI Taxonomy" id="2487722"/>
    <lineage>
        <taxon>Bacteria</taxon>
        <taxon>Bacillati</taxon>
        <taxon>Bacillota</taxon>
        <taxon>Bacilli</taxon>
        <taxon>Lactobacillales</taxon>
        <taxon>Lactobacillaceae</taxon>
        <taxon>Levilactobacillus</taxon>
    </lineage>
</organism>
<accession>A0A4Z0JAN6</accession>